<dbReference type="AlphaFoldDB" id="A0A1F7URJ8"/>
<evidence type="ECO:0000313" key="6">
    <source>
        <dbReference type="Proteomes" id="UP000176897"/>
    </source>
</evidence>
<dbReference type="Proteomes" id="UP000176897">
    <property type="component" value="Unassembled WGS sequence"/>
</dbReference>
<evidence type="ECO:0000256" key="1">
    <source>
        <dbReference type="ARBA" id="ARBA00022598"/>
    </source>
</evidence>
<evidence type="ECO:0000256" key="2">
    <source>
        <dbReference type="PROSITE-ProRule" id="PRU00409"/>
    </source>
</evidence>
<dbReference type="GO" id="GO:0005524">
    <property type="term" value="F:ATP binding"/>
    <property type="evidence" value="ECO:0007669"/>
    <property type="project" value="UniProtKB-UniRule"/>
</dbReference>
<dbReference type="GO" id="GO:0046872">
    <property type="term" value="F:metal ion binding"/>
    <property type="evidence" value="ECO:0007669"/>
    <property type="project" value="InterPro"/>
</dbReference>
<feature type="compositionally biased region" description="Low complexity" evidence="3">
    <location>
        <begin position="276"/>
        <end position="285"/>
    </location>
</feature>
<dbReference type="InterPro" id="IPR011095">
    <property type="entry name" value="Dala_Dala_lig_C"/>
</dbReference>
<organism evidence="5 6">
    <name type="scientific">Candidatus Uhrbacteria bacterium RIFCSPLOWO2_01_FULL_47_24</name>
    <dbReference type="NCBI Taxonomy" id="1802401"/>
    <lineage>
        <taxon>Bacteria</taxon>
        <taxon>Candidatus Uhriibacteriota</taxon>
    </lineage>
</organism>
<feature type="region of interest" description="Disordered" evidence="3">
    <location>
        <begin position="252"/>
        <end position="291"/>
    </location>
</feature>
<reference evidence="5 6" key="1">
    <citation type="journal article" date="2016" name="Nat. Commun.">
        <title>Thousands of microbial genomes shed light on interconnected biogeochemical processes in an aquifer system.</title>
        <authorList>
            <person name="Anantharaman K."/>
            <person name="Brown C.T."/>
            <person name="Hug L.A."/>
            <person name="Sharon I."/>
            <person name="Castelle C.J."/>
            <person name="Probst A.J."/>
            <person name="Thomas B.C."/>
            <person name="Singh A."/>
            <person name="Wilkins M.J."/>
            <person name="Karaoz U."/>
            <person name="Brodie E.L."/>
            <person name="Williams K.H."/>
            <person name="Hubbard S.S."/>
            <person name="Banfield J.F."/>
        </authorList>
    </citation>
    <scope>NUCLEOTIDE SEQUENCE [LARGE SCALE GENOMIC DNA]</scope>
</reference>
<protein>
    <recommendedName>
        <fullName evidence="4">ATP-grasp domain-containing protein</fullName>
    </recommendedName>
</protein>
<proteinExistence type="predicted"/>
<keyword evidence="1" id="KW-0436">Ligase</keyword>
<sequence>MPNYCAACYPNKVHSHRGIYLGDFVDILLGGFWSNKPRSQLPRFPWWFSVTHGWYKLMELCHIVHFSEQFDKKDHYPRSWSIIEAAKRCGIPIESVRILGRVSTYYRAKFGSKHYYFDALPSRFLHFRLDEKAYVKKKLLKHGFPASEGKMFWSKFHALHYGKKLGFPLAVKPARGTHAYHVTAPVQNEEELRKAIALAKQYQPRFIVERYCVGQLYRVSVINFNQVYTARREAPNVLGDGLHTVRELIELKNTDPRRGDTGQKDTTLHKIPLPSPGLRPSSPLGRGEGEGAMTTTDVALAHAGLTPGYTPLKGEKIVLHSKISIGSGGDIYEETPKLHPENREMFRRAARLFGADLVGFDVIADDLSRPYTDQQCGIIEANSIPMIDFHHYPAQGIPQDAAGALWDAILADKRVRYLYPVMLPQRSFWTRFVWHFLDVVVPHARDFLLRFRMVRKLTSRQRFPAGWLKPDIAPETAIAHLKMQGFEVVRPEWIDYGEITGLRKLLDHEKQCHIRFFDDGEVRAHVEYAPEARPIAHLLEQGLHAANDMVHNFLHQYIELHHDSQAD</sequence>
<accession>A0A1F7URJ8</accession>
<keyword evidence="2" id="KW-0547">Nucleotide-binding</keyword>
<evidence type="ECO:0000256" key="3">
    <source>
        <dbReference type="SAM" id="MobiDB-lite"/>
    </source>
</evidence>
<gene>
    <name evidence="5" type="ORF">A3B21_03810</name>
</gene>
<name>A0A1F7URJ8_9BACT</name>
<dbReference type="Gene3D" id="3.30.470.20">
    <property type="entry name" value="ATP-grasp fold, B domain"/>
    <property type="match status" value="2"/>
</dbReference>
<evidence type="ECO:0000259" key="4">
    <source>
        <dbReference type="PROSITE" id="PS50975"/>
    </source>
</evidence>
<feature type="compositionally biased region" description="Basic and acidic residues" evidence="3">
    <location>
        <begin position="252"/>
        <end position="268"/>
    </location>
</feature>
<feature type="domain" description="ATP-grasp" evidence="4">
    <location>
        <begin position="136"/>
        <end position="410"/>
    </location>
</feature>
<dbReference type="InterPro" id="IPR011761">
    <property type="entry name" value="ATP-grasp"/>
</dbReference>
<dbReference type="EMBL" id="MGEJ01000013">
    <property type="protein sequence ID" value="OGL80865.1"/>
    <property type="molecule type" value="Genomic_DNA"/>
</dbReference>
<dbReference type="STRING" id="1802401.A3B21_03810"/>
<evidence type="ECO:0000313" key="5">
    <source>
        <dbReference type="EMBL" id="OGL80865.1"/>
    </source>
</evidence>
<comment type="caution">
    <text evidence="5">The sequence shown here is derived from an EMBL/GenBank/DDBJ whole genome shotgun (WGS) entry which is preliminary data.</text>
</comment>
<dbReference type="GO" id="GO:0008716">
    <property type="term" value="F:D-alanine-D-alanine ligase activity"/>
    <property type="evidence" value="ECO:0007669"/>
    <property type="project" value="InterPro"/>
</dbReference>
<dbReference type="SUPFAM" id="SSF56059">
    <property type="entry name" value="Glutathione synthetase ATP-binding domain-like"/>
    <property type="match status" value="1"/>
</dbReference>
<dbReference type="Pfam" id="PF07478">
    <property type="entry name" value="Dala_Dala_lig_C"/>
    <property type="match status" value="1"/>
</dbReference>
<dbReference type="PROSITE" id="PS50975">
    <property type="entry name" value="ATP_GRASP"/>
    <property type="match status" value="1"/>
</dbReference>
<keyword evidence="2" id="KW-0067">ATP-binding</keyword>